<dbReference type="GeneTree" id="ENSGT00940000159917"/>
<dbReference type="PROSITE" id="PS50279">
    <property type="entry name" value="BPTI_KUNITZ_2"/>
    <property type="match status" value="1"/>
</dbReference>
<dbReference type="GO" id="GO:0005615">
    <property type="term" value="C:extracellular space"/>
    <property type="evidence" value="ECO:0007669"/>
    <property type="project" value="TreeGrafter"/>
</dbReference>
<dbReference type="AlphaFoldDB" id="A0A8C7BFG4"/>
<dbReference type="CDD" id="cd22616">
    <property type="entry name" value="Kunitz_TFPI2_1-like"/>
    <property type="match status" value="1"/>
</dbReference>
<dbReference type="PANTHER" id="PTHR10083:SF374">
    <property type="entry name" value="BPTI_KUNITZ INHIBITOR DOMAIN-CONTAINING PROTEIN"/>
    <property type="match status" value="1"/>
</dbReference>
<name>A0A8C7BFG4_NEOVI</name>
<accession>A0A8C7BFG4</accession>
<keyword evidence="1" id="KW-1015">Disulfide bond</keyword>
<dbReference type="Proteomes" id="UP000694425">
    <property type="component" value="Unplaced"/>
</dbReference>
<evidence type="ECO:0000259" key="2">
    <source>
        <dbReference type="PROSITE" id="PS50279"/>
    </source>
</evidence>
<dbReference type="SUPFAM" id="SSF57362">
    <property type="entry name" value="BPTI-like"/>
    <property type="match status" value="1"/>
</dbReference>
<sequence length="126" mass="14621">MKLPCLRAVKGVQIRECKEEYGAEYQELVFKGNNADICLQPQDEGPCRALLRRYYYDRSTQSCRLFYYGGCEGNANNFETLEDCNEACWRIESKWPCSSSDLLAASNLIFQIPFSTVRFSLYFLNH</sequence>
<dbReference type="PRINTS" id="PR00759">
    <property type="entry name" value="BASICPTASE"/>
</dbReference>
<feature type="domain" description="BPTI/Kunitz inhibitor" evidence="2">
    <location>
        <begin position="38"/>
        <end position="88"/>
    </location>
</feature>
<dbReference type="InterPro" id="IPR020901">
    <property type="entry name" value="Prtase_inh_Kunz-CS"/>
</dbReference>
<dbReference type="InterPro" id="IPR036880">
    <property type="entry name" value="Kunitz_BPTI_sf"/>
</dbReference>
<dbReference type="InterPro" id="IPR002223">
    <property type="entry name" value="Kunitz_BPTI"/>
</dbReference>
<protein>
    <recommendedName>
        <fullName evidence="2">BPTI/Kunitz inhibitor domain-containing protein</fullName>
    </recommendedName>
</protein>
<dbReference type="SMART" id="SM00131">
    <property type="entry name" value="KU"/>
    <property type="match status" value="1"/>
</dbReference>
<dbReference type="Pfam" id="PF00014">
    <property type="entry name" value="Kunitz_BPTI"/>
    <property type="match status" value="1"/>
</dbReference>
<dbReference type="Ensembl" id="ENSNVIT00000027006.1">
    <property type="protein sequence ID" value="ENSNVIP00000023225.1"/>
    <property type="gene ID" value="ENSNVIG00000018108.1"/>
</dbReference>
<evidence type="ECO:0000313" key="4">
    <source>
        <dbReference type="Proteomes" id="UP000694425"/>
    </source>
</evidence>
<dbReference type="Gene3D" id="4.10.410.10">
    <property type="entry name" value="Pancreatic trypsin inhibitor Kunitz domain"/>
    <property type="match status" value="1"/>
</dbReference>
<proteinExistence type="predicted"/>
<dbReference type="GO" id="GO:0004867">
    <property type="term" value="F:serine-type endopeptidase inhibitor activity"/>
    <property type="evidence" value="ECO:0007669"/>
    <property type="project" value="InterPro"/>
</dbReference>
<reference evidence="3" key="1">
    <citation type="submission" date="2025-08" db="UniProtKB">
        <authorList>
            <consortium name="Ensembl"/>
        </authorList>
    </citation>
    <scope>IDENTIFICATION</scope>
</reference>
<reference evidence="3" key="2">
    <citation type="submission" date="2025-09" db="UniProtKB">
        <authorList>
            <consortium name="Ensembl"/>
        </authorList>
    </citation>
    <scope>IDENTIFICATION</scope>
</reference>
<keyword evidence="4" id="KW-1185">Reference proteome</keyword>
<dbReference type="InterPro" id="IPR050098">
    <property type="entry name" value="TFPI/VKTCI-like"/>
</dbReference>
<evidence type="ECO:0000313" key="3">
    <source>
        <dbReference type="Ensembl" id="ENSNVIP00000023225.1"/>
    </source>
</evidence>
<dbReference type="PROSITE" id="PS00280">
    <property type="entry name" value="BPTI_KUNITZ_1"/>
    <property type="match status" value="1"/>
</dbReference>
<organism evidence="3 4">
    <name type="scientific">Neovison vison</name>
    <name type="common">American mink</name>
    <name type="synonym">Mustela vison</name>
    <dbReference type="NCBI Taxonomy" id="452646"/>
    <lineage>
        <taxon>Eukaryota</taxon>
        <taxon>Metazoa</taxon>
        <taxon>Chordata</taxon>
        <taxon>Craniata</taxon>
        <taxon>Vertebrata</taxon>
        <taxon>Euteleostomi</taxon>
        <taxon>Mammalia</taxon>
        <taxon>Eutheria</taxon>
        <taxon>Laurasiatheria</taxon>
        <taxon>Carnivora</taxon>
        <taxon>Caniformia</taxon>
        <taxon>Musteloidea</taxon>
        <taxon>Mustelidae</taxon>
        <taxon>Mustelinae</taxon>
        <taxon>Neogale</taxon>
    </lineage>
</organism>
<evidence type="ECO:0000256" key="1">
    <source>
        <dbReference type="ARBA" id="ARBA00023157"/>
    </source>
</evidence>
<dbReference type="PANTHER" id="PTHR10083">
    <property type="entry name" value="KUNITZ-TYPE PROTEASE INHIBITOR-RELATED"/>
    <property type="match status" value="1"/>
</dbReference>